<gene>
    <name evidence="1" type="ORF">PHJA_002909000</name>
</gene>
<sequence>MGDLSRALWMIYAEIYRKFVADGYDDLALQLRVKTQLTDEEIKGPFPVLSLEEFSKQHFGGPEPPIGAPPPVENEWLFVPLSMLHPEAED</sequence>
<keyword evidence="2" id="KW-1185">Reference proteome</keyword>
<dbReference type="AlphaFoldDB" id="A0A830DD69"/>
<comment type="caution">
    <text evidence="1">The sequence shown here is derived from an EMBL/GenBank/DDBJ whole genome shotgun (WGS) entry which is preliminary data.</text>
</comment>
<reference evidence="1" key="1">
    <citation type="submission" date="2020-07" db="EMBL/GenBank/DDBJ databases">
        <title>Ethylene signaling mediates host invasion by parasitic plants.</title>
        <authorList>
            <person name="Yoshida S."/>
        </authorList>
    </citation>
    <scope>NUCLEOTIDE SEQUENCE</scope>
    <source>
        <strain evidence="1">Okayama</strain>
    </source>
</reference>
<dbReference type="EMBL" id="BMAC01001647">
    <property type="protein sequence ID" value="GFQ07649.1"/>
    <property type="molecule type" value="Genomic_DNA"/>
</dbReference>
<evidence type="ECO:0000313" key="1">
    <source>
        <dbReference type="EMBL" id="GFQ07649.1"/>
    </source>
</evidence>
<dbReference type="Proteomes" id="UP000653305">
    <property type="component" value="Unassembled WGS sequence"/>
</dbReference>
<accession>A0A830DD69</accession>
<proteinExistence type="predicted"/>
<evidence type="ECO:0000313" key="2">
    <source>
        <dbReference type="Proteomes" id="UP000653305"/>
    </source>
</evidence>
<organism evidence="1 2">
    <name type="scientific">Phtheirospermum japonicum</name>
    <dbReference type="NCBI Taxonomy" id="374723"/>
    <lineage>
        <taxon>Eukaryota</taxon>
        <taxon>Viridiplantae</taxon>
        <taxon>Streptophyta</taxon>
        <taxon>Embryophyta</taxon>
        <taxon>Tracheophyta</taxon>
        <taxon>Spermatophyta</taxon>
        <taxon>Magnoliopsida</taxon>
        <taxon>eudicotyledons</taxon>
        <taxon>Gunneridae</taxon>
        <taxon>Pentapetalae</taxon>
        <taxon>asterids</taxon>
        <taxon>lamiids</taxon>
        <taxon>Lamiales</taxon>
        <taxon>Orobanchaceae</taxon>
        <taxon>Orobanchaceae incertae sedis</taxon>
        <taxon>Phtheirospermum</taxon>
    </lineage>
</organism>
<name>A0A830DD69_9LAMI</name>
<protein>
    <submittedName>
        <fullName evidence="1">Uncharacterized protein</fullName>
    </submittedName>
</protein>